<dbReference type="Pfam" id="PF00356">
    <property type="entry name" value="LacI"/>
    <property type="match status" value="1"/>
</dbReference>
<keyword evidence="2" id="KW-0238">DNA-binding</keyword>
<evidence type="ECO:0000256" key="1">
    <source>
        <dbReference type="ARBA" id="ARBA00023015"/>
    </source>
</evidence>
<keyword evidence="1" id="KW-0805">Transcription regulation</keyword>
<dbReference type="CDD" id="cd01392">
    <property type="entry name" value="HTH_LacI"/>
    <property type="match status" value="1"/>
</dbReference>
<evidence type="ECO:0000313" key="6">
    <source>
        <dbReference type="Proteomes" id="UP000182932"/>
    </source>
</evidence>
<dbReference type="PANTHER" id="PTHR30146">
    <property type="entry name" value="LACI-RELATED TRANSCRIPTIONAL REPRESSOR"/>
    <property type="match status" value="1"/>
</dbReference>
<dbReference type="GO" id="GO:0000976">
    <property type="term" value="F:transcription cis-regulatory region binding"/>
    <property type="evidence" value="ECO:0007669"/>
    <property type="project" value="TreeGrafter"/>
</dbReference>
<dbReference type="InterPro" id="IPR028082">
    <property type="entry name" value="Peripla_BP_I"/>
</dbReference>
<keyword evidence="3" id="KW-0804">Transcription</keyword>
<accession>A0A975ZPX2</accession>
<sequence>MAPKPRATKRVTIQQVAHAAGVDRSTVSRVFNNPDILLEETVRRVKDVALKLGYSPNSAARALRTGRNSNIALIVPDLTNPFMPPIALAVQKEAAKRGFAVFIGNADENPSQEVDLLNRLADQVAGAILASPRSASQQIHDLARDTPLVLINRDIEGVPRVLIDSGQGMAQAVAHLAGLGHRHITYAGGPDNSWSNDQRHQAVTRAAAAHGLTLSTLSAGTASFARGAEIVPQLLALGATACIAFDDVLAHGICSGLVDNGLSNPADYSVVGCDDILGYPMLTTVSGPSAQAGQKAVEMLASSLGAPPEGDLRVVLETELVIRQTVSAPGRG</sequence>
<dbReference type="EMBL" id="FNYY01000016">
    <property type="protein sequence ID" value="SEJ97640.1"/>
    <property type="molecule type" value="Genomic_DNA"/>
</dbReference>
<organism evidence="5 6">
    <name type="scientific">Marinovum algicola</name>
    <dbReference type="NCBI Taxonomy" id="42444"/>
    <lineage>
        <taxon>Bacteria</taxon>
        <taxon>Pseudomonadati</taxon>
        <taxon>Pseudomonadota</taxon>
        <taxon>Alphaproteobacteria</taxon>
        <taxon>Rhodobacterales</taxon>
        <taxon>Roseobacteraceae</taxon>
        <taxon>Marinovum</taxon>
    </lineage>
</organism>
<dbReference type="RefSeq" id="WP_074837945.1">
    <property type="nucleotide sequence ID" value="NZ_CBDCHI020000005.1"/>
</dbReference>
<evidence type="ECO:0000259" key="4">
    <source>
        <dbReference type="PROSITE" id="PS50932"/>
    </source>
</evidence>
<dbReference type="InterPro" id="IPR046335">
    <property type="entry name" value="LacI/GalR-like_sensor"/>
</dbReference>
<dbReference type="InterPro" id="IPR010982">
    <property type="entry name" value="Lambda_DNA-bd_dom_sf"/>
</dbReference>
<dbReference type="PANTHER" id="PTHR30146:SF138">
    <property type="entry name" value="TRANSCRIPTIONAL REGULATORY PROTEIN"/>
    <property type="match status" value="1"/>
</dbReference>
<comment type="caution">
    <text evidence="5">The sequence shown here is derived from an EMBL/GenBank/DDBJ whole genome shotgun (WGS) entry which is preliminary data.</text>
</comment>
<dbReference type="SUPFAM" id="SSF53822">
    <property type="entry name" value="Periplasmic binding protein-like I"/>
    <property type="match status" value="1"/>
</dbReference>
<proteinExistence type="predicted"/>
<dbReference type="Proteomes" id="UP000182932">
    <property type="component" value="Unassembled WGS sequence"/>
</dbReference>
<reference evidence="5 6" key="1">
    <citation type="submission" date="2016-10" db="EMBL/GenBank/DDBJ databases">
        <authorList>
            <person name="Varghese N."/>
            <person name="Submissions S."/>
        </authorList>
    </citation>
    <scope>NUCLEOTIDE SEQUENCE [LARGE SCALE GENOMIC DNA]</scope>
    <source>
        <strain evidence="5 6">FF3</strain>
    </source>
</reference>
<protein>
    <submittedName>
        <fullName evidence="5">Transcriptional regulator, LacI family</fullName>
    </submittedName>
</protein>
<dbReference type="SUPFAM" id="SSF47413">
    <property type="entry name" value="lambda repressor-like DNA-binding domains"/>
    <property type="match status" value="1"/>
</dbReference>
<dbReference type="CDD" id="cd06267">
    <property type="entry name" value="PBP1_LacI_sugar_binding-like"/>
    <property type="match status" value="1"/>
</dbReference>
<gene>
    <name evidence="5" type="ORF">SAMN04487940_11613</name>
</gene>
<dbReference type="Gene3D" id="1.10.260.40">
    <property type="entry name" value="lambda repressor-like DNA-binding domains"/>
    <property type="match status" value="1"/>
</dbReference>
<name>A0A975ZPX2_9RHOB</name>
<dbReference type="SMART" id="SM00354">
    <property type="entry name" value="HTH_LACI"/>
    <property type="match status" value="1"/>
</dbReference>
<dbReference type="AlphaFoldDB" id="A0A975ZPX2"/>
<feature type="domain" description="HTH lacI-type" evidence="4">
    <location>
        <begin position="11"/>
        <end position="65"/>
    </location>
</feature>
<evidence type="ECO:0000256" key="2">
    <source>
        <dbReference type="ARBA" id="ARBA00023125"/>
    </source>
</evidence>
<dbReference type="Gene3D" id="3.40.50.2300">
    <property type="match status" value="2"/>
</dbReference>
<evidence type="ECO:0000313" key="5">
    <source>
        <dbReference type="EMBL" id="SEJ97640.1"/>
    </source>
</evidence>
<dbReference type="GO" id="GO:0003700">
    <property type="term" value="F:DNA-binding transcription factor activity"/>
    <property type="evidence" value="ECO:0007669"/>
    <property type="project" value="TreeGrafter"/>
</dbReference>
<dbReference type="InterPro" id="IPR000843">
    <property type="entry name" value="HTH_LacI"/>
</dbReference>
<dbReference type="GeneID" id="80819941"/>
<dbReference type="PROSITE" id="PS50932">
    <property type="entry name" value="HTH_LACI_2"/>
    <property type="match status" value="1"/>
</dbReference>
<dbReference type="Pfam" id="PF13377">
    <property type="entry name" value="Peripla_BP_3"/>
    <property type="match status" value="1"/>
</dbReference>
<evidence type="ECO:0000256" key="3">
    <source>
        <dbReference type="ARBA" id="ARBA00023163"/>
    </source>
</evidence>
<keyword evidence="6" id="KW-1185">Reference proteome</keyword>